<keyword evidence="3 7" id="KW-1133">Transmembrane helix</keyword>
<dbReference type="Proteomes" id="UP000604825">
    <property type="component" value="Unassembled WGS sequence"/>
</dbReference>
<gene>
    <name evidence="9" type="ORF">NCGR_LOCUS65422</name>
</gene>
<evidence type="ECO:0000256" key="1">
    <source>
        <dbReference type="ARBA" id="ARBA00004370"/>
    </source>
</evidence>
<reference evidence="9" key="1">
    <citation type="submission" date="2020-10" db="EMBL/GenBank/DDBJ databases">
        <authorList>
            <person name="Han B."/>
            <person name="Lu T."/>
            <person name="Zhao Q."/>
            <person name="Huang X."/>
            <person name="Zhao Y."/>
        </authorList>
    </citation>
    <scope>NUCLEOTIDE SEQUENCE</scope>
</reference>
<dbReference type="EMBL" id="CAJGYO010000189">
    <property type="protein sequence ID" value="CAD6341324.1"/>
    <property type="molecule type" value="Genomic_DNA"/>
</dbReference>
<feature type="transmembrane region" description="Helical" evidence="7">
    <location>
        <begin position="413"/>
        <end position="431"/>
    </location>
</feature>
<keyword evidence="4 7" id="KW-0472">Membrane</keyword>
<evidence type="ECO:0000259" key="8">
    <source>
        <dbReference type="PROSITE" id="PS51775"/>
    </source>
</evidence>
<comment type="caution">
    <text evidence="9">The sequence shown here is derived from an EMBL/GenBank/DDBJ whole genome shotgun (WGS) entry which is preliminary data.</text>
</comment>
<dbReference type="Pfam" id="PF04576">
    <property type="entry name" value="Zein-binding"/>
    <property type="match status" value="1"/>
</dbReference>
<proteinExistence type="predicted"/>
<evidence type="ECO:0000256" key="5">
    <source>
        <dbReference type="SAM" id="Coils"/>
    </source>
</evidence>
<evidence type="ECO:0000256" key="2">
    <source>
        <dbReference type="ARBA" id="ARBA00022692"/>
    </source>
</evidence>
<evidence type="ECO:0000313" key="9">
    <source>
        <dbReference type="EMBL" id="CAD6341324.1"/>
    </source>
</evidence>
<dbReference type="InterPro" id="IPR007656">
    <property type="entry name" value="GTD-bd"/>
</dbReference>
<dbReference type="AlphaFoldDB" id="A0A811SJ77"/>
<evidence type="ECO:0000313" key="10">
    <source>
        <dbReference type="Proteomes" id="UP000604825"/>
    </source>
</evidence>
<organism evidence="9 10">
    <name type="scientific">Miscanthus lutarioriparius</name>
    <dbReference type="NCBI Taxonomy" id="422564"/>
    <lineage>
        <taxon>Eukaryota</taxon>
        <taxon>Viridiplantae</taxon>
        <taxon>Streptophyta</taxon>
        <taxon>Embryophyta</taxon>
        <taxon>Tracheophyta</taxon>
        <taxon>Spermatophyta</taxon>
        <taxon>Magnoliopsida</taxon>
        <taxon>Liliopsida</taxon>
        <taxon>Poales</taxon>
        <taxon>Poaceae</taxon>
        <taxon>PACMAD clade</taxon>
        <taxon>Panicoideae</taxon>
        <taxon>Andropogonodae</taxon>
        <taxon>Andropogoneae</taxon>
        <taxon>Saccharinae</taxon>
        <taxon>Miscanthus</taxon>
    </lineage>
</organism>
<dbReference type="PANTHER" id="PTHR31422">
    <property type="entry name" value="BNAANNG28530D PROTEIN"/>
    <property type="match status" value="1"/>
</dbReference>
<dbReference type="PANTHER" id="PTHR31422:SF59">
    <property type="entry name" value="MYOSIN-BINDING PROTEIN 7"/>
    <property type="match status" value="1"/>
</dbReference>
<feature type="region of interest" description="Disordered" evidence="6">
    <location>
        <begin position="168"/>
        <end position="192"/>
    </location>
</feature>
<comment type="subcellular location">
    <subcellularLocation>
        <location evidence="1">Membrane</location>
    </subcellularLocation>
</comment>
<keyword evidence="10" id="KW-1185">Reference proteome</keyword>
<dbReference type="GO" id="GO:0080115">
    <property type="term" value="F:myosin XI tail binding"/>
    <property type="evidence" value="ECO:0007669"/>
    <property type="project" value="UniProtKB-ARBA"/>
</dbReference>
<feature type="domain" description="GTD-binding" evidence="8">
    <location>
        <begin position="59"/>
        <end position="157"/>
    </location>
</feature>
<dbReference type="OrthoDB" id="1060521at2759"/>
<keyword evidence="2 7" id="KW-0812">Transmembrane</keyword>
<feature type="coiled-coil region" evidence="5">
    <location>
        <begin position="61"/>
        <end position="95"/>
    </location>
</feature>
<evidence type="ECO:0000256" key="4">
    <source>
        <dbReference type="ARBA" id="ARBA00023136"/>
    </source>
</evidence>
<dbReference type="PROSITE" id="PS51775">
    <property type="entry name" value="GTD_BINDING"/>
    <property type="match status" value="1"/>
</dbReference>
<name>A0A811SJ77_9POAL</name>
<sequence length="476" mass="51131">MAGEDPCGGGVGPVDACPLCGGAGPPSRVALSKRAPPADSALAVSSAASVAAAPGGGGDEASALREQLARHRRGVADLQAELEAERGAAAGAAAEAMSMILRLQREKSEAMMETRQYRRYAEERFAHDAAEAATLHDALDRRDAAVRSLTARLRACQARLLHLGFPSPSPSSLPASPTAADHACPCSDGSSDDDDGDGCRSVQCLDHPAADVGTPRTHHLLNRIPSPDSDKAVVMFGSPRHRCSSRHARTLSGGGDGGVPYDCRIALADEFPLFTDRDAPDQDDEEADRVYTVDAVHGVPVMAPEDCCYFGTTTREGEVGGCARAGPGGWAEDDEIQKLKARLLALEADRESMRHAIMSMGDEKAQVVLLREIAQQLCRDAAPFPAVPLKQTQPRLQPVVMAQRKVVKRQSSFARIFIVTVIKWVMSIFCWRRKSNRIRYPIGLCGSNVGLMLVLDRFPKQRQKKIPKRKLSASTL</sequence>
<dbReference type="GO" id="GO:0016020">
    <property type="term" value="C:membrane"/>
    <property type="evidence" value="ECO:0007669"/>
    <property type="project" value="UniProtKB-SubCell"/>
</dbReference>
<evidence type="ECO:0000256" key="6">
    <source>
        <dbReference type="SAM" id="MobiDB-lite"/>
    </source>
</evidence>
<keyword evidence="5" id="KW-0175">Coiled coil</keyword>
<protein>
    <recommendedName>
        <fullName evidence="8">GTD-binding domain-containing protein</fullName>
    </recommendedName>
</protein>
<evidence type="ECO:0000256" key="7">
    <source>
        <dbReference type="SAM" id="Phobius"/>
    </source>
</evidence>
<accession>A0A811SJ77</accession>
<feature type="compositionally biased region" description="Low complexity" evidence="6">
    <location>
        <begin position="170"/>
        <end position="180"/>
    </location>
</feature>
<evidence type="ECO:0000256" key="3">
    <source>
        <dbReference type="ARBA" id="ARBA00022989"/>
    </source>
</evidence>